<evidence type="ECO:0000313" key="1">
    <source>
        <dbReference type="EMBL" id="QVV89165.1"/>
    </source>
</evidence>
<dbReference type="GeneID" id="65095739"/>
<accession>A0A8E7AXG2</accession>
<organism evidence="1 2">
    <name type="scientific">Methanospirillum purgamenti</name>
    <dbReference type="NCBI Taxonomy" id="2834276"/>
    <lineage>
        <taxon>Archaea</taxon>
        <taxon>Methanobacteriati</taxon>
        <taxon>Methanobacteriota</taxon>
        <taxon>Stenosarchaea group</taxon>
        <taxon>Methanomicrobia</taxon>
        <taxon>Methanomicrobiales</taxon>
        <taxon>Methanospirillaceae</taxon>
        <taxon>Methanospirillum</taxon>
    </lineage>
</organism>
<reference evidence="1 2" key="1">
    <citation type="submission" date="2021-05" db="EMBL/GenBank/DDBJ databases">
        <title>A novel Methanospirillum isolate from a pyrite-forming mixed culture.</title>
        <authorList>
            <person name="Bunk B."/>
            <person name="Sproer C."/>
            <person name="Spring S."/>
            <person name="Pester M."/>
        </authorList>
    </citation>
    <scope>NUCLEOTIDE SEQUENCE [LARGE SCALE GENOMIC DNA]</scope>
    <source>
        <strain evidence="1 2">J.3.6.1-F.2.7.3</strain>
    </source>
</reference>
<dbReference type="RefSeq" id="WP_214419965.1">
    <property type="nucleotide sequence ID" value="NZ_CP075546.1"/>
</dbReference>
<dbReference type="KEGG" id="mrtj:KHC33_01105"/>
<name>A0A8E7AXG2_9EURY</name>
<dbReference type="Proteomes" id="UP000680656">
    <property type="component" value="Chromosome"/>
</dbReference>
<keyword evidence="2" id="KW-1185">Reference proteome</keyword>
<proteinExistence type="predicted"/>
<protein>
    <submittedName>
        <fullName evidence="1">Uncharacterized protein</fullName>
    </submittedName>
</protein>
<evidence type="ECO:0000313" key="2">
    <source>
        <dbReference type="Proteomes" id="UP000680656"/>
    </source>
</evidence>
<gene>
    <name evidence="1" type="ORF">KHC33_01105</name>
</gene>
<dbReference type="AlphaFoldDB" id="A0A8E7AXG2"/>
<sequence length="48" mass="5569">MVQKPAVDFRQGQLLRYIFSPELSGISNLKRWVHIFAGDRCMAKEEVC</sequence>
<dbReference type="EMBL" id="CP075546">
    <property type="protein sequence ID" value="QVV89165.1"/>
    <property type="molecule type" value="Genomic_DNA"/>
</dbReference>